<name>A0A0F9DBG1_9ZZZZ</name>
<dbReference type="EMBL" id="LAZR01029635">
    <property type="protein sequence ID" value="KKL58994.1"/>
    <property type="molecule type" value="Genomic_DNA"/>
</dbReference>
<proteinExistence type="predicted"/>
<sequence>MKRYITADPHYGHANIMKHCGRTLFMTKSDLIEYNRVIKLSEAEQKKFKLSKESLNRMNQGMIKRHNERVKPGDIVYMVGDFCFKNTAGGKKGEGILVTAKEWKQKLNGKFIFIRGNHDRNNTCK</sequence>
<protein>
    <recommendedName>
        <fullName evidence="2">Calcineurin-like phosphoesterase domain-containing protein</fullName>
    </recommendedName>
</protein>
<evidence type="ECO:0000313" key="1">
    <source>
        <dbReference type="EMBL" id="KKL58994.1"/>
    </source>
</evidence>
<reference evidence="1" key="1">
    <citation type="journal article" date="2015" name="Nature">
        <title>Complex archaea that bridge the gap between prokaryotes and eukaryotes.</title>
        <authorList>
            <person name="Spang A."/>
            <person name="Saw J.H."/>
            <person name="Jorgensen S.L."/>
            <person name="Zaremba-Niedzwiedzka K."/>
            <person name="Martijn J."/>
            <person name="Lind A.E."/>
            <person name="van Eijk R."/>
            <person name="Schleper C."/>
            <person name="Guy L."/>
            <person name="Ettema T.J."/>
        </authorList>
    </citation>
    <scope>NUCLEOTIDE SEQUENCE</scope>
</reference>
<dbReference type="InterPro" id="IPR029052">
    <property type="entry name" value="Metallo-depent_PP-like"/>
</dbReference>
<dbReference type="SUPFAM" id="SSF56300">
    <property type="entry name" value="Metallo-dependent phosphatases"/>
    <property type="match status" value="1"/>
</dbReference>
<organism evidence="1">
    <name type="scientific">marine sediment metagenome</name>
    <dbReference type="NCBI Taxonomy" id="412755"/>
    <lineage>
        <taxon>unclassified sequences</taxon>
        <taxon>metagenomes</taxon>
        <taxon>ecological metagenomes</taxon>
    </lineage>
</organism>
<gene>
    <name evidence="1" type="ORF">LCGC14_2219840</name>
</gene>
<accession>A0A0F9DBG1</accession>
<evidence type="ECO:0008006" key="2">
    <source>
        <dbReference type="Google" id="ProtNLM"/>
    </source>
</evidence>
<dbReference type="Gene3D" id="3.60.21.10">
    <property type="match status" value="1"/>
</dbReference>
<dbReference type="AlphaFoldDB" id="A0A0F9DBG1"/>
<feature type="non-terminal residue" evidence="1">
    <location>
        <position position="125"/>
    </location>
</feature>
<comment type="caution">
    <text evidence="1">The sequence shown here is derived from an EMBL/GenBank/DDBJ whole genome shotgun (WGS) entry which is preliminary data.</text>
</comment>